<comment type="caution">
    <text evidence="1">The sequence shown here is derived from an EMBL/GenBank/DDBJ whole genome shotgun (WGS) entry which is preliminary data.</text>
</comment>
<reference evidence="1 2" key="1">
    <citation type="submission" date="2020-07" db="EMBL/GenBank/DDBJ databases">
        <title>Sequencing the genomes of 1000 actinobacteria strains.</title>
        <authorList>
            <person name="Klenk H.-P."/>
        </authorList>
    </citation>
    <scope>NUCLEOTIDE SEQUENCE [LARGE SCALE GENOMIC DNA]</scope>
    <source>
        <strain evidence="1 2">DSM 24662</strain>
    </source>
</reference>
<protein>
    <recommendedName>
        <fullName evidence="3">Phage portal protein</fullName>
    </recommendedName>
</protein>
<proteinExistence type="predicted"/>
<keyword evidence="2" id="KW-1185">Reference proteome</keyword>
<dbReference type="RefSeq" id="WP_179490546.1">
    <property type="nucleotide sequence ID" value="NZ_JACCBV010000001.1"/>
</dbReference>
<gene>
    <name evidence="1" type="ORF">BJ991_002545</name>
</gene>
<evidence type="ECO:0008006" key="3">
    <source>
        <dbReference type="Google" id="ProtNLM"/>
    </source>
</evidence>
<evidence type="ECO:0000313" key="1">
    <source>
        <dbReference type="EMBL" id="NYE20517.1"/>
    </source>
</evidence>
<evidence type="ECO:0000313" key="2">
    <source>
        <dbReference type="Proteomes" id="UP000576969"/>
    </source>
</evidence>
<sequence length="365" mass="40117">MSIWRSLGDWLLGPAASMPAPQLLTWMSPQDSVQTVFIPDDLKAHLADAKQSILDHAAAMKVPAYKRSFEVVCGVLSRMPWVQYAAGGQRLAEQPSWLVSSKSGVSPRHLRWGVAADQFAHGIAAIGFKLDDAGRYPVDAMHLPFGTMWRLDGDKIRVSTSIPAEYRQRVVVIPLGYGTNGMLIDAADTIRDAQEIAAAYRDRIKNPIPQTDLELTGERWDAWSKEEREEFRQLWIAGRKAENGATAMRPEWVKPNYSGAVPADLFESGRNANRLDMANHAGLPASMVEGVRQGGGGGGTEMRYSGVANGAGRNELWDYGLDKYSSSWEGRLSLDDVCPPGEYIRVDTSRFLAAPNPTDPEASED</sequence>
<dbReference type="Gene3D" id="3.40.140.120">
    <property type="match status" value="1"/>
</dbReference>
<dbReference type="Gene3D" id="3.30.1120.70">
    <property type="match status" value="1"/>
</dbReference>
<accession>A0A7Y9GQ73</accession>
<name>A0A7Y9GQ73_9MICO</name>
<dbReference type="AlphaFoldDB" id="A0A7Y9GQ73"/>
<dbReference type="EMBL" id="JACCBV010000001">
    <property type="protein sequence ID" value="NYE20517.1"/>
    <property type="molecule type" value="Genomic_DNA"/>
</dbReference>
<organism evidence="1 2">
    <name type="scientific">Microbacterium immunditiarum</name>
    <dbReference type="NCBI Taxonomy" id="337480"/>
    <lineage>
        <taxon>Bacteria</taxon>
        <taxon>Bacillati</taxon>
        <taxon>Actinomycetota</taxon>
        <taxon>Actinomycetes</taxon>
        <taxon>Micrococcales</taxon>
        <taxon>Microbacteriaceae</taxon>
        <taxon>Microbacterium</taxon>
    </lineage>
</organism>
<dbReference type="Proteomes" id="UP000576969">
    <property type="component" value="Unassembled WGS sequence"/>
</dbReference>
<dbReference type="Gene3D" id="1.20.1270.210">
    <property type="match status" value="1"/>
</dbReference>